<dbReference type="EC" id="3.1.3.48" evidence="2"/>
<dbReference type="EMBL" id="CAJVCH010570578">
    <property type="protein sequence ID" value="CAG7835280.1"/>
    <property type="molecule type" value="Genomic_DNA"/>
</dbReference>
<dbReference type="PANTHER" id="PTHR19134:SF534">
    <property type="entry name" value="LD27988P"/>
    <property type="match status" value="1"/>
</dbReference>
<dbReference type="PROSITE" id="PS50056">
    <property type="entry name" value="TYR_PHOSPHATASE_2"/>
    <property type="match status" value="1"/>
</dbReference>
<feature type="domain" description="Tyrosine-protein phosphatase" evidence="11">
    <location>
        <begin position="443"/>
        <end position="715"/>
    </location>
</feature>
<keyword evidence="5" id="KW-0904">Protein phosphatase</keyword>
<evidence type="ECO:0000256" key="5">
    <source>
        <dbReference type="ARBA" id="ARBA00022912"/>
    </source>
</evidence>
<dbReference type="Pfam" id="PF00102">
    <property type="entry name" value="Y_phosphatase"/>
    <property type="match status" value="1"/>
</dbReference>
<evidence type="ECO:0000256" key="6">
    <source>
        <dbReference type="ARBA" id="ARBA00022990"/>
    </source>
</evidence>
<feature type="domain" description="Tyrosine specific protein phosphatases" evidence="12">
    <location>
        <begin position="622"/>
        <end position="706"/>
    </location>
</feature>
<dbReference type="InterPro" id="IPR050348">
    <property type="entry name" value="Protein-Tyr_Phosphatase"/>
</dbReference>
<dbReference type="InterPro" id="IPR000242">
    <property type="entry name" value="PTP_cat"/>
</dbReference>
<feature type="region of interest" description="Disordered" evidence="10">
    <location>
        <begin position="362"/>
        <end position="419"/>
    </location>
</feature>
<evidence type="ECO:0000256" key="4">
    <source>
        <dbReference type="ARBA" id="ARBA00022801"/>
    </source>
</evidence>
<feature type="region of interest" description="Disordered" evidence="10">
    <location>
        <begin position="1"/>
        <end position="45"/>
    </location>
</feature>
<dbReference type="PANTHER" id="PTHR19134">
    <property type="entry name" value="RECEPTOR-TYPE TYROSINE-PROTEIN PHOSPHATASE"/>
    <property type="match status" value="1"/>
</dbReference>
<evidence type="ECO:0000256" key="2">
    <source>
        <dbReference type="ARBA" id="ARBA00013064"/>
    </source>
</evidence>
<reference evidence="14" key="1">
    <citation type="submission" date="2021-06" db="EMBL/GenBank/DDBJ databases">
        <authorList>
            <person name="Hodson N. C."/>
            <person name="Mongue J. A."/>
            <person name="Jaron S. K."/>
        </authorList>
    </citation>
    <scope>NUCLEOTIDE SEQUENCE</scope>
</reference>
<dbReference type="FunFam" id="3.90.190.10:FF:000026">
    <property type="entry name" value="tyrosine-protein phosphatase non-receptor type 9"/>
    <property type="match status" value="1"/>
</dbReference>
<organism evidence="14 15">
    <name type="scientific">Allacma fusca</name>
    <dbReference type="NCBI Taxonomy" id="39272"/>
    <lineage>
        <taxon>Eukaryota</taxon>
        <taxon>Metazoa</taxon>
        <taxon>Ecdysozoa</taxon>
        <taxon>Arthropoda</taxon>
        <taxon>Hexapoda</taxon>
        <taxon>Collembola</taxon>
        <taxon>Symphypleona</taxon>
        <taxon>Sminthuridae</taxon>
        <taxon>Allacma</taxon>
    </lineage>
</organism>
<feature type="domain" description="CRAL-TRIO" evidence="13">
    <location>
        <begin position="175"/>
        <end position="334"/>
    </location>
</feature>
<dbReference type="InterPro" id="IPR000387">
    <property type="entry name" value="Tyr_Pase_dom"/>
</dbReference>
<evidence type="ECO:0000256" key="7">
    <source>
        <dbReference type="ARBA" id="ARBA00055430"/>
    </source>
</evidence>
<proteinExistence type="inferred from homology"/>
<keyword evidence="4" id="KW-0378">Hydrolase</keyword>
<dbReference type="Pfam" id="PF00650">
    <property type="entry name" value="CRAL_TRIO"/>
    <property type="match status" value="1"/>
</dbReference>
<keyword evidence="3" id="KW-0963">Cytoplasm</keyword>
<dbReference type="GO" id="GO:0005737">
    <property type="term" value="C:cytoplasm"/>
    <property type="evidence" value="ECO:0007669"/>
    <property type="project" value="UniProtKB-SubCell"/>
</dbReference>
<evidence type="ECO:0000256" key="8">
    <source>
        <dbReference type="ARBA" id="ARBA00060781"/>
    </source>
</evidence>
<dbReference type="Proteomes" id="UP000708208">
    <property type="component" value="Unassembled WGS sequence"/>
</dbReference>
<evidence type="ECO:0000259" key="11">
    <source>
        <dbReference type="PROSITE" id="PS50055"/>
    </source>
</evidence>
<keyword evidence="15" id="KW-1185">Reference proteome</keyword>
<dbReference type="AlphaFoldDB" id="A0A8J2MB32"/>
<dbReference type="SMART" id="SM00516">
    <property type="entry name" value="SEC14"/>
    <property type="match status" value="1"/>
</dbReference>
<feature type="compositionally biased region" description="Low complexity" evidence="10">
    <location>
        <begin position="398"/>
        <end position="412"/>
    </location>
</feature>
<dbReference type="PROSITE" id="PS50055">
    <property type="entry name" value="TYR_PHOSPHATASE_PTP"/>
    <property type="match status" value="1"/>
</dbReference>
<evidence type="ECO:0000256" key="1">
    <source>
        <dbReference type="ARBA" id="ARBA00004496"/>
    </source>
</evidence>
<accession>A0A8J2MB32</accession>
<dbReference type="GO" id="GO:0004725">
    <property type="term" value="F:protein tyrosine phosphatase activity"/>
    <property type="evidence" value="ECO:0007669"/>
    <property type="project" value="UniProtKB-EC"/>
</dbReference>
<evidence type="ECO:0000259" key="13">
    <source>
        <dbReference type="PROSITE" id="PS50191"/>
    </source>
</evidence>
<evidence type="ECO:0000256" key="10">
    <source>
        <dbReference type="SAM" id="MobiDB-lite"/>
    </source>
</evidence>
<evidence type="ECO:0000256" key="9">
    <source>
        <dbReference type="ARBA" id="ARBA00069781"/>
    </source>
</evidence>
<dbReference type="SMART" id="SM00194">
    <property type="entry name" value="PTPc"/>
    <property type="match status" value="1"/>
</dbReference>
<evidence type="ECO:0000313" key="14">
    <source>
        <dbReference type="EMBL" id="CAG7835280.1"/>
    </source>
</evidence>
<comment type="caution">
    <text evidence="14">The sequence shown here is derived from an EMBL/GenBank/DDBJ whole genome shotgun (WGS) entry which is preliminary data.</text>
</comment>
<dbReference type="SMART" id="SM00404">
    <property type="entry name" value="PTPc_motif"/>
    <property type="match status" value="1"/>
</dbReference>
<comment type="function">
    <text evidence="7">Protein-tyrosine phosphatase that could participate in the transfer of hydrophobic ligands or in functions of the Golgi apparatus.</text>
</comment>
<dbReference type="InterPro" id="IPR001251">
    <property type="entry name" value="CRAL-TRIO_dom"/>
</dbReference>
<dbReference type="InterPro" id="IPR003595">
    <property type="entry name" value="Tyr_Pase_cat"/>
</dbReference>
<dbReference type="PROSITE" id="PS50191">
    <property type="entry name" value="CRAL_TRIO"/>
    <property type="match status" value="1"/>
</dbReference>
<comment type="similarity">
    <text evidence="8">Belongs to the protein-tyrosine phosphatase family. Non-receptor class 3 subfamily.</text>
</comment>
<dbReference type="FunFam" id="3.40.525.10:FF:000005">
    <property type="entry name" value="Tyrosine-protein phosphatase non-receptor type 9"/>
    <property type="match status" value="1"/>
</dbReference>
<dbReference type="OrthoDB" id="10051650at2759"/>
<name>A0A8J2MB32_9HEXA</name>
<evidence type="ECO:0000256" key="3">
    <source>
        <dbReference type="ARBA" id="ARBA00022490"/>
    </source>
</evidence>
<gene>
    <name evidence="14" type="ORF">AFUS01_LOCUS44674</name>
</gene>
<keyword evidence="6" id="KW-0007">Acetylation</keyword>
<evidence type="ECO:0000259" key="12">
    <source>
        <dbReference type="PROSITE" id="PS50056"/>
    </source>
</evidence>
<comment type="subcellular location">
    <subcellularLocation>
        <location evidence="1">Cytoplasm</location>
    </subcellularLocation>
</comment>
<dbReference type="CDD" id="cd00170">
    <property type="entry name" value="SEC14"/>
    <property type="match status" value="1"/>
</dbReference>
<evidence type="ECO:0000313" key="15">
    <source>
        <dbReference type="Proteomes" id="UP000708208"/>
    </source>
</evidence>
<protein>
    <recommendedName>
        <fullName evidence="9">Tyrosine-protein phosphatase non-receptor type 9</fullName>
        <ecNumber evidence="2">3.1.3.48</ecNumber>
    </recommendedName>
</protein>
<dbReference type="GO" id="GO:0048666">
    <property type="term" value="P:neuron development"/>
    <property type="evidence" value="ECO:0007669"/>
    <property type="project" value="UniProtKB-ARBA"/>
</dbReference>
<feature type="compositionally biased region" description="Polar residues" evidence="10">
    <location>
        <begin position="10"/>
        <end position="42"/>
    </location>
</feature>
<sequence length="743" mass="82771">MKLSLKEMEASTSEMTDASLENNSHGPSNDFGNLDSCNSGGSENRPLVLSQEAEPILPTPEKVAKGLSLSLTTPAPDPNALLNDCEVTQVISPVSCHQTNPGSAALSDSEEQCTREFLELVNGARLDAGMSPLSWNAGVKFLMARKFNVRRALELYEQHHKTRLQERLTTFDPYSEPLKSELMSQKFTVLPSRDLGGAAIAVFTARSHLPSTVPHEQTLQGVVYQLDAALEDPQTQRSGLVFIYDMSESKYSNFDYDLSIKILTLLKGSYPARLKKVLIVTAPLWFRAPFRILRLFVREKLRDRVFTVSLPQLGVHIPNSSLPRSLGGQLEVNHALWLDHCHRVLSTTDLWGGYDESHRNMASRVREPTDVTDEEVESAVSNGHENTLAKKLRRNGQSTPSPAPNSSGSSGFSDDDSLPFDERTGLTISEFVEHLKQKGRRGLLDEYSEIVSKTPDGSFGMSRLRGNICKNRYSDVLCFDHTRVVLSSEGEPGESDYINANFVDGYKQKHAFISTQGPLPRTFGDFWKMIWEQTCVLIVMTTRIVERGRTKCGQYWPAEKGSTSPTYEGFKIENLDVETRTDLELTRLCLTNMKTNESRNITHLQFLSWPDYGVPSSPAAMLTFLDSMRSEQNRGIAELGAKWDGHPLGPPIVAHCSAGIGRTGTLITMDICIRRHQDQGTVDVQGTVERIRSQRAYSIQVPEQYLFCHAAMIEYAKSKDLLTDDQLDGVPDLLAEDFSSLIG</sequence>